<name>A0ABQ9ENI6_TEGGR</name>
<reference evidence="4 5" key="1">
    <citation type="submission" date="2022-12" db="EMBL/GenBank/DDBJ databases">
        <title>Chromosome-level genome of Tegillarca granosa.</title>
        <authorList>
            <person name="Kim J."/>
        </authorList>
    </citation>
    <scope>NUCLEOTIDE SEQUENCE [LARGE SCALE GENOMIC DNA]</scope>
    <source>
        <strain evidence="4">Teg-2019</strain>
        <tissue evidence="4">Adductor muscle</tissue>
    </source>
</reference>
<dbReference type="Proteomes" id="UP001217089">
    <property type="component" value="Unassembled WGS sequence"/>
</dbReference>
<dbReference type="SUPFAM" id="SSF57756">
    <property type="entry name" value="Retrovirus zinc finger-like domains"/>
    <property type="match status" value="1"/>
</dbReference>
<dbReference type="Pfam" id="PF00098">
    <property type="entry name" value="zf-CCHC"/>
    <property type="match status" value="2"/>
</dbReference>
<feature type="region of interest" description="Disordered" evidence="2">
    <location>
        <begin position="1"/>
        <end position="62"/>
    </location>
</feature>
<keyword evidence="1" id="KW-0862">Zinc</keyword>
<proteinExistence type="predicted"/>
<feature type="domain" description="CCHC-type" evidence="3">
    <location>
        <begin position="113"/>
        <end position="128"/>
    </location>
</feature>
<dbReference type="InterPro" id="IPR036875">
    <property type="entry name" value="Znf_CCHC_sf"/>
</dbReference>
<dbReference type="InterPro" id="IPR001878">
    <property type="entry name" value="Znf_CCHC"/>
</dbReference>
<protein>
    <recommendedName>
        <fullName evidence="3">CCHC-type domain-containing protein</fullName>
    </recommendedName>
</protein>
<dbReference type="InterPro" id="IPR042246">
    <property type="entry name" value="ZCCHC9"/>
</dbReference>
<dbReference type="PANTHER" id="PTHR46242">
    <property type="entry name" value="ZINC FINGER CCHC DOMAIN-CONTAINING PROTEIN 9 ZCCHC9"/>
    <property type="match status" value="1"/>
</dbReference>
<dbReference type="EMBL" id="JARBDR010000903">
    <property type="protein sequence ID" value="KAJ8304950.1"/>
    <property type="molecule type" value="Genomic_DNA"/>
</dbReference>
<dbReference type="Gene3D" id="4.10.60.10">
    <property type="entry name" value="Zinc finger, CCHC-type"/>
    <property type="match status" value="1"/>
</dbReference>
<dbReference type="PANTHER" id="PTHR46242:SF1">
    <property type="entry name" value="ZINC FINGER CCHC DOMAIN-CONTAINING PROTEIN 9"/>
    <property type="match status" value="1"/>
</dbReference>
<sequence length="161" mass="18895">MTRYARKGAGNPKVPLEASSWDEMQKQKNDKNQCNRNNTQEKVKHKQKEKRKSDNSKKKEFKKFSVLNQYSSELEQFKSKEEKEKFLSVVQKAQRSEDRRQKRIEKRADEKVCYNCRKPGHRISDCPEVKKDVDQGTGICFKCGSTEHTSIQCRLKLPPVD</sequence>
<evidence type="ECO:0000313" key="5">
    <source>
        <dbReference type="Proteomes" id="UP001217089"/>
    </source>
</evidence>
<dbReference type="SMART" id="SM00343">
    <property type="entry name" value="ZnF_C2HC"/>
    <property type="match status" value="2"/>
</dbReference>
<feature type="compositionally biased region" description="Basic and acidic residues" evidence="2">
    <location>
        <begin position="23"/>
        <end position="33"/>
    </location>
</feature>
<accession>A0ABQ9ENI6</accession>
<comment type="caution">
    <text evidence="4">The sequence shown here is derived from an EMBL/GenBank/DDBJ whole genome shotgun (WGS) entry which is preliminary data.</text>
</comment>
<evidence type="ECO:0000256" key="1">
    <source>
        <dbReference type="PROSITE-ProRule" id="PRU00047"/>
    </source>
</evidence>
<keyword evidence="5" id="KW-1185">Reference proteome</keyword>
<evidence type="ECO:0000259" key="3">
    <source>
        <dbReference type="PROSITE" id="PS50158"/>
    </source>
</evidence>
<evidence type="ECO:0000313" key="4">
    <source>
        <dbReference type="EMBL" id="KAJ8304950.1"/>
    </source>
</evidence>
<evidence type="ECO:0000256" key="2">
    <source>
        <dbReference type="SAM" id="MobiDB-lite"/>
    </source>
</evidence>
<keyword evidence="1" id="KW-0479">Metal-binding</keyword>
<keyword evidence="1" id="KW-0863">Zinc-finger</keyword>
<dbReference type="PROSITE" id="PS50158">
    <property type="entry name" value="ZF_CCHC"/>
    <property type="match status" value="1"/>
</dbReference>
<gene>
    <name evidence="4" type="ORF">KUTeg_018533</name>
</gene>
<organism evidence="4 5">
    <name type="scientific">Tegillarca granosa</name>
    <name type="common">Malaysian cockle</name>
    <name type="synonym">Anadara granosa</name>
    <dbReference type="NCBI Taxonomy" id="220873"/>
    <lineage>
        <taxon>Eukaryota</taxon>
        <taxon>Metazoa</taxon>
        <taxon>Spiralia</taxon>
        <taxon>Lophotrochozoa</taxon>
        <taxon>Mollusca</taxon>
        <taxon>Bivalvia</taxon>
        <taxon>Autobranchia</taxon>
        <taxon>Pteriomorphia</taxon>
        <taxon>Arcoida</taxon>
        <taxon>Arcoidea</taxon>
        <taxon>Arcidae</taxon>
        <taxon>Tegillarca</taxon>
    </lineage>
</organism>